<feature type="transmembrane region" description="Helical" evidence="6">
    <location>
        <begin position="172"/>
        <end position="193"/>
    </location>
</feature>
<sequence length="463" mass="49511">MAQSASRTHATPNARPSAHTGPSSESAARATVAAAPATPPSRKRLLILALLFVTVVINYLDRSNLSIAAPELFKELNIDPVRAGLVFSAFGWTYALMQIPGGWLVDKVSPRVLYAGALALWSAATLLLGFAGSFVGLIVLRLAVGALEAPAYPINNRVVTTWFPTRERASAIGGYTSGQFVGLAFLTPVLAWLQAHLGWHMVFVATGLAGIAWATIWYAVYREPRAFRGVNAAEIALIRDGGGLVDLEDRVAARSERTPSTWRDLGVVLGRRKLWGIYVGQFALNSTLWFFLTWFPTYLVKYRGMDFIKSGFLASLPFLAAFVGVLCSGVLSDWLMRRGASQGFARKLPIISGLLISTCIIGANYVSSTGWVIAFMTIAFFGNGFASITWSLVSGLAPARLLGLTGGVFNLIGNLSAIATPIVIGLLVDGADFSRAITYIAAMALAGSLSYGLLVGKVERIDA</sequence>
<feature type="transmembrane region" description="Helical" evidence="6">
    <location>
        <begin position="348"/>
        <end position="366"/>
    </location>
</feature>
<dbReference type="Pfam" id="PF07690">
    <property type="entry name" value="MFS_1"/>
    <property type="match status" value="1"/>
</dbReference>
<gene>
    <name evidence="8" type="primary">dgoT</name>
    <name evidence="8" type="ORF">DM43_1764</name>
</gene>
<keyword evidence="4 6" id="KW-0472">Membrane</keyword>
<accession>A0AA89C7Y0</accession>
<dbReference type="PROSITE" id="PS50850">
    <property type="entry name" value="MFS"/>
    <property type="match status" value="1"/>
</dbReference>
<dbReference type="SUPFAM" id="SSF103473">
    <property type="entry name" value="MFS general substrate transporter"/>
    <property type="match status" value="1"/>
</dbReference>
<reference evidence="8 9" key="1">
    <citation type="submission" date="2014-06" db="EMBL/GenBank/DDBJ databases">
        <authorList>
            <person name="Bishop-Lilly K.A."/>
            <person name="Broomall S.M."/>
            <person name="Chain P.S."/>
            <person name="Chertkov O."/>
            <person name="Coyne S.R."/>
            <person name="Daligault H.E."/>
            <person name="Davenport K.W."/>
            <person name="Erkkila T."/>
            <person name="Frey K.G."/>
            <person name="Gibbons H.S."/>
            <person name="Gu W."/>
            <person name="Jaissle J."/>
            <person name="Johnson S.L."/>
            <person name="Koroleva G.I."/>
            <person name="Ladner J.T."/>
            <person name="Lo C.-C."/>
            <person name="Minogue T.D."/>
            <person name="Munk C."/>
            <person name="Palacios G.F."/>
            <person name="Redden C.L."/>
            <person name="Rosenzweig C.N."/>
            <person name="Scholz M.B."/>
            <person name="Teshima H."/>
            <person name="Xu Y."/>
        </authorList>
    </citation>
    <scope>NUCLEOTIDE SEQUENCE [LARGE SCALE GENOMIC DNA]</scope>
    <source>
        <strain evidence="8 9">DWS 37UF10B-2</strain>
    </source>
</reference>
<dbReference type="PANTHER" id="PTHR11662">
    <property type="entry name" value="SOLUTE CARRIER FAMILY 17"/>
    <property type="match status" value="1"/>
</dbReference>
<evidence type="ECO:0000256" key="4">
    <source>
        <dbReference type="ARBA" id="ARBA00023136"/>
    </source>
</evidence>
<dbReference type="Proteomes" id="UP000029575">
    <property type="component" value="Unassembled WGS sequence"/>
</dbReference>
<dbReference type="GO" id="GO:0016020">
    <property type="term" value="C:membrane"/>
    <property type="evidence" value="ECO:0007669"/>
    <property type="project" value="UniProtKB-SubCell"/>
</dbReference>
<dbReference type="GO" id="GO:0022857">
    <property type="term" value="F:transmembrane transporter activity"/>
    <property type="evidence" value="ECO:0007669"/>
    <property type="project" value="InterPro"/>
</dbReference>
<evidence type="ECO:0000259" key="7">
    <source>
        <dbReference type="PROSITE" id="PS50850"/>
    </source>
</evidence>
<dbReference type="InterPro" id="IPR011701">
    <property type="entry name" value="MFS"/>
</dbReference>
<comment type="subcellular location">
    <subcellularLocation>
        <location evidence="1">Membrane</location>
        <topology evidence="1">Multi-pass membrane protein</topology>
    </subcellularLocation>
</comment>
<dbReference type="NCBIfam" id="TIGR00893">
    <property type="entry name" value="2A0114"/>
    <property type="match status" value="1"/>
</dbReference>
<keyword evidence="3 6" id="KW-1133">Transmembrane helix</keyword>
<comment type="caution">
    <text evidence="8">The sequence shown here is derived from an EMBL/GenBank/DDBJ whole genome shotgun (WGS) entry which is preliminary data.</text>
</comment>
<dbReference type="AlphaFoldDB" id="A0AA89C7Y0"/>
<feature type="transmembrane region" description="Helical" evidence="6">
    <location>
        <begin position="401"/>
        <end position="424"/>
    </location>
</feature>
<evidence type="ECO:0000313" key="9">
    <source>
        <dbReference type="Proteomes" id="UP000029575"/>
    </source>
</evidence>
<feature type="domain" description="Major facilitator superfamily (MFS) profile" evidence="7">
    <location>
        <begin position="47"/>
        <end position="459"/>
    </location>
</feature>
<evidence type="ECO:0000256" key="6">
    <source>
        <dbReference type="SAM" id="Phobius"/>
    </source>
</evidence>
<feature type="transmembrane region" description="Helical" evidence="6">
    <location>
        <begin position="274"/>
        <end position="292"/>
    </location>
</feature>
<feature type="transmembrane region" description="Helical" evidence="6">
    <location>
        <begin position="81"/>
        <end position="100"/>
    </location>
</feature>
<dbReference type="RefSeq" id="WP_034205593.1">
    <property type="nucleotide sequence ID" value="NZ_KN150853.1"/>
</dbReference>
<dbReference type="InterPro" id="IPR050382">
    <property type="entry name" value="MFS_Na/Anion_cotransporter"/>
</dbReference>
<evidence type="ECO:0000256" key="2">
    <source>
        <dbReference type="ARBA" id="ARBA00022692"/>
    </source>
</evidence>
<name>A0AA89C7Y0_BURCE</name>
<feature type="transmembrane region" description="Helical" evidence="6">
    <location>
        <begin position="436"/>
        <end position="456"/>
    </location>
</feature>
<keyword evidence="2 6" id="KW-0812">Transmembrane</keyword>
<feature type="transmembrane region" description="Helical" evidence="6">
    <location>
        <begin position="199"/>
        <end position="220"/>
    </location>
</feature>
<feature type="transmembrane region" description="Helical" evidence="6">
    <location>
        <begin position="112"/>
        <end position="140"/>
    </location>
</feature>
<feature type="transmembrane region" description="Helical" evidence="6">
    <location>
        <begin position="312"/>
        <end position="336"/>
    </location>
</feature>
<evidence type="ECO:0000256" key="3">
    <source>
        <dbReference type="ARBA" id="ARBA00022989"/>
    </source>
</evidence>
<dbReference type="InterPro" id="IPR020846">
    <property type="entry name" value="MFS_dom"/>
</dbReference>
<feature type="compositionally biased region" description="Low complexity" evidence="5">
    <location>
        <begin position="26"/>
        <end position="35"/>
    </location>
</feature>
<evidence type="ECO:0000256" key="1">
    <source>
        <dbReference type="ARBA" id="ARBA00004141"/>
    </source>
</evidence>
<feature type="compositionally biased region" description="Polar residues" evidence="5">
    <location>
        <begin position="1"/>
        <end position="11"/>
    </location>
</feature>
<dbReference type="PANTHER" id="PTHR11662:SF333">
    <property type="entry name" value="D-GALACTONATE TRANSPORTER"/>
    <property type="match status" value="1"/>
</dbReference>
<evidence type="ECO:0000313" key="8">
    <source>
        <dbReference type="EMBL" id="KGB91837.1"/>
    </source>
</evidence>
<organism evidence="8 9">
    <name type="scientific">Burkholderia cepacia</name>
    <name type="common">Pseudomonas cepacia</name>
    <dbReference type="NCBI Taxonomy" id="292"/>
    <lineage>
        <taxon>Bacteria</taxon>
        <taxon>Pseudomonadati</taxon>
        <taxon>Pseudomonadota</taxon>
        <taxon>Betaproteobacteria</taxon>
        <taxon>Burkholderiales</taxon>
        <taxon>Burkholderiaceae</taxon>
        <taxon>Burkholderia</taxon>
        <taxon>Burkholderia cepacia complex</taxon>
    </lineage>
</organism>
<dbReference type="CDD" id="cd17319">
    <property type="entry name" value="MFS_ExuT_GudP_like"/>
    <property type="match status" value="1"/>
</dbReference>
<proteinExistence type="predicted"/>
<protein>
    <submittedName>
        <fullName evidence="8">D-galactonate transporter</fullName>
    </submittedName>
</protein>
<dbReference type="Gene3D" id="1.20.1250.20">
    <property type="entry name" value="MFS general substrate transporter like domains"/>
    <property type="match status" value="2"/>
</dbReference>
<evidence type="ECO:0000256" key="5">
    <source>
        <dbReference type="SAM" id="MobiDB-lite"/>
    </source>
</evidence>
<feature type="transmembrane region" description="Helical" evidence="6">
    <location>
        <begin position="372"/>
        <end position="394"/>
    </location>
</feature>
<dbReference type="InterPro" id="IPR036259">
    <property type="entry name" value="MFS_trans_sf"/>
</dbReference>
<feature type="region of interest" description="Disordered" evidence="5">
    <location>
        <begin position="1"/>
        <end position="35"/>
    </location>
</feature>
<dbReference type="EMBL" id="JPGD01000006">
    <property type="protein sequence ID" value="KGB91837.1"/>
    <property type="molecule type" value="Genomic_DNA"/>
</dbReference>